<dbReference type="EMBL" id="BMZG01000006">
    <property type="protein sequence ID" value="GHA74078.1"/>
    <property type="molecule type" value="Genomic_DNA"/>
</dbReference>
<dbReference type="PANTHER" id="PTHR10458:SF22">
    <property type="entry name" value="PEPTIDE DEFORMYLASE"/>
    <property type="match status" value="1"/>
</dbReference>
<feature type="binding site" evidence="6">
    <location>
        <position position="92"/>
    </location>
    <ligand>
        <name>Fe cation</name>
        <dbReference type="ChEBI" id="CHEBI:24875"/>
    </ligand>
</feature>
<comment type="caution">
    <text evidence="7">The sequence shown here is derived from an EMBL/GenBank/DDBJ whole genome shotgun (WGS) entry which is preliminary data.</text>
</comment>
<dbReference type="GO" id="GO:0042586">
    <property type="term" value="F:peptide deformylase activity"/>
    <property type="evidence" value="ECO:0007669"/>
    <property type="project" value="UniProtKB-UniRule"/>
</dbReference>
<dbReference type="InterPro" id="IPR023635">
    <property type="entry name" value="Peptide_deformylase"/>
</dbReference>
<evidence type="ECO:0000256" key="1">
    <source>
        <dbReference type="ARBA" id="ARBA00010759"/>
    </source>
</evidence>
<dbReference type="Pfam" id="PF01327">
    <property type="entry name" value="Pep_deformylase"/>
    <property type="match status" value="1"/>
</dbReference>
<protein>
    <recommendedName>
        <fullName evidence="6">Peptide deformylase</fullName>
        <shortName evidence="6">PDF</shortName>
        <ecNumber evidence="6">3.5.1.88</ecNumber>
    </recommendedName>
    <alternativeName>
        <fullName evidence="6">Polypeptide deformylase</fullName>
    </alternativeName>
</protein>
<keyword evidence="5 6" id="KW-0408">Iron</keyword>
<evidence type="ECO:0000313" key="7">
    <source>
        <dbReference type="EMBL" id="GHA74078.1"/>
    </source>
</evidence>
<reference evidence="7" key="2">
    <citation type="submission" date="2020-09" db="EMBL/GenBank/DDBJ databases">
        <authorList>
            <person name="Sun Q."/>
            <person name="Kim S."/>
        </authorList>
    </citation>
    <scope>NUCLEOTIDE SEQUENCE</scope>
    <source>
        <strain evidence="7">KCTC 32501</strain>
    </source>
</reference>
<dbReference type="FunFam" id="3.90.45.10:FF:000001">
    <property type="entry name" value="Peptide deformylase"/>
    <property type="match status" value="1"/>
</dbReference>
<comment type="function">
    <text evidence="6">Removes the formyl group from the N-terminal Met of newly synthesized proteins. Requires at least a dipeptide for an efficient rate of reaction. N-terminal L-methionine is a prerequisite for activity but the enzyme has broad specificity at other positions.</text>
</comment>
<dbReference type="EC" id="3.5.1.88" evidence="6"/>
<dbReference type="Gene3D" id="3.90.45.10">
    <property type="entry name" value="Peptide deformylase"/>
    <property type="match status" value="1"/>
</dbReference>
<evidence type="ECO:0000256" key="5">
    <source>
        <dbReference type="ARBA" id="ARBA00023004"/>
    </source>
</evidence>
<keyword evidence="4 6" id="KW-0648">Protein biosynthesis</keyword>
<dbReference type="CDD" id="cd00487">
    <property type="entry name" value="Pep_deformylase"/>
    <property type="match status" value="1"/>
</dbReference>
<dbReference type="GO" id="GO:0006412">
    <property type="term" value="P:translation"/>
    <property type="evidence" value="ECO:0007669"/>
    <property type="project" value="UniProtKB-UniRule"/>
</dbReference>
<dbReference type="AlphaFoldDB" id="A0A8J3CHT5"/>
<proteinExistence type="inferred from homology"/>
<dbReference type="Proteomes" id="UP000614287">
    <property type="component" value="Unassembled WGS sequence"/>
</dbReference>
<dbReference type="PANTHER" id="PTHR10458">
    <property type="entry name" value="PEPTIDE DEFORMYLASE"/>
    <property type="match status" value="1"/>
</dbReference>
<comment type="catalytic activity">
    <reaction evidence="6">
        <text>N-terminal N-formyl-L-methionyl-[peptide] + H2O = N-terminal L-methionyl-[peptide] + formate</text>
        <dbReference type="Rhea" id="RHEA:24420"/>
        <dbReference type="Rhea" id="RHEA-COMP:10639"/>
        <dbReference type="Rhea" id="RHEA-COMP:10640"/>
        <dbReference type="ChEBI" id="CHEBI:15377"/>
        <dbReference type="ChEBI" id="CHEBI:15740"/>
        <dbReference type="ChEBI" id="CHEBI:49298"/>
        <dbReference type="ChEBI" id="CHEBI:64731"/>
        <dbReference type="EC" id="3.5.1.88"/>
    </reaction>
</comment>
<reference evidence="7" key="1">
    <citation type="journal article" date="2014" name="Int. J. Syst. Evol. Microbiol.">
        <title>Complete genome sequence of Corynebacterium casei LMG S-19264T (=DSM 44701T), isolated from a smear-ripened cheese.</title>
        <authorList>
            <consortium name="US DOE Joint Genome Institute (JGI-PGF)"/>
            <person name="Walter F."/>
            <person name="Albersmeier A."/>
            <person name="Kalinowski J."/>
            <person name="Ruckert C."/>
        </authorList>
    </citation>
    <scope>NUCLEOTIDE SEQUENCE</scope>
    <source>
        <strain evidence="7">KCTC 32501</strain>
    </source>
</reference>
<dbReference type="PRINTS" id="PR01576">
    <property type="entry name" value="PDEFORMYLASE"/>
</dbReference>
<evidence type="ECO:0000256" key="4">
    <source>
        <dbReference type="ARBA" id="ARBA00022917"/>
    </source>
</evidence>
<dbReference type="RefSeq" id="WP_189493229.1">
    <property type="nucleotide sequence ID" value="NZ_BMZG01000006.1"/>
</dbReference>
<keyword evidence="3 6" id="KW-0378">Hydrolase</keyword>
<gene>
    <name evidence="6 7" type="primary">def</name>
    <name evidence="7" type="ORF">GCM10009007_14050</name>
</gene>
<dbReference type="NCBIfam" id="NF001159">
    <property type="entry name" value="PRK00150.1-3"/>
    <property type="match status" value="1"/>
</dbReference>
<evidence type="ECO:0000313" key="8">
    <source>
        <dbReference type="Proteomes" id="UP000614287"/>
    </source>
</evidence>
<dbReference type="NCBIfam" id="TIGR00079">
    <property type="entry name" value="pept_deformyl"/>
    <property type="match status" value="1"/>
</dbReference>
<name>A0A8J3CHT5_9BURK</name>
<accession>A0A8J3CHT5</accession>
<dbReference type="InterPro" id="IPR036821">
    <property type="entry name" value="Peptide_deformylase_sf"/>
</dbReference>
<dbReference type="PIRSF" id="PIRSF004749">
    <property type="entry name" value="Pep_def"/>
    <property type="match status" value="1"/>
</dbReference>
<sequence>MAVLSILKFPDPRLHTVAKPVTQVDERIRQLAKDMGDTMYEANGVGLAATQVDQHIRMIVVDVSETRDQLQVFINPEIIGQSMEKKEWEEGCLSVPEVYDVVTRPDRVRVRAMDLDGKTFEVEADELLAVCLQHEIDHLNGKVFVQHLSNLKQNRIKTKIKKQQAVK</sequence>
<evidence type="ECO:0000256" key="6">
    <source>
        <dbReference type="HAMAP-Rule" id="MF_00163"/>
    </source>
</evidence>
<dbReference type="SUPFAM" id="SSF56420">
    <property type="entry name" value="Peptide deformylase"/>
    <property type="match status" value="1"/>
</dbReference>
<dbReference type="HAMAP" id="MF_00163">
    <property type="entry name" value="Pep_deformylase"/>
    <property type="match status" value="1"/>
</dbReference>
<keyword evidence="8" id="KW-1185">Reference proteome</keyword>
<organism evidence="7 8">
    <name type="scientific">Formosimonas limnophila</name>
    <dbReference type="NCBI Taxonomy" id="1384487"/>
    <lineage>
        <taxon>Bacteria</taxon>
        <taxon>Pseudomonadati</taxon>
        <taxon>Pseudomonadota</taxon>
        <taxon>Betaproteobacteria</taxon>
        <taxon>Burkholderiales</taxon>
        <taxon>Burkholderiaceae</taxon>
        <taxon>Formosimonas</taxon>
    </lineage>
</organism>
<comment type="cofactor">
    <cofactor evidence="6">
        <name>Fe(2+)</name>
        <dbReference type="ChEBI" id="CHEBI:29033"/>
    </cofactor>
    <text evidence="6">Binds 1 Fe(2+) ion.</text>
</comment>
<feature type="binding site" evidence="6">
    <location>
        <position position="134"/>
    </location>
    <ligand>
        <name>Fe cation</name>
        <dbReference type="ChEBI" id="CHEBI:24875"/>
    </ligand>
</feature>
<evidence type="ECO:0000256" key="2">
    <source>
        <dbReference type="ARBA" id="ARBA00022723"/>
    </source>
</evidence>
<feature type="active site" evidence="6">
    <location>
        <position position="135"/>
    </location>
</feature>
<dbReference type="GO" id="GO:0046872">
    <property type="term" value="F:metal ion binding"/>
    <property type="evidence" value="ECO:0007669"/>
    <property type="project" value="UniProtKB-KW"/>
</dbReference>
<comment type="similarity">
    <text evidence="1 6">Belongs to the polypeptide deformylase family.</text>
</comment>
<feature type="binding site" evidence="6">
    <location>
        <position position="138"/>
    </location>
    <ligand>
        <name>Fe cation</name>
        <dbReference type="ChEBI" id="CHEBI:24875"/>
    </ligand>
</feature>
<keyword evidence="2 6" id="KW-0479">Metal-binding</keyword>
<evidence type="ECO:0000256" key="3">
    <source>
        <dbReference type="ARBA" id="ARBA00022801"/>
    </source>
</evidence>